<organism evidence="2 3">
    <name type="scientific">Cellulomonas hominis</name>
    <dbReference type="NCBI Taxonomy" id="156981"/>
    <lineage>
        <taxon>Bacteria</taxon>
        <taxon>Bacillati</taxon>
        <taxon>Actinomycetota</taxon>
        <taxon>Actinomycetes</taxon>
        <taxon>Micrococcales</taxon>
        <taxon>Cellulomonadaceae</taxon>
        <taxon>Cellulomonas</taxon>
    </lineage>
</organism>
<comment type="caution">
    <text evidence="2">The sequence shown here is derived from an EMBL/GenBank/DDBJ whole genome shotgun (WGS) entry which is preliminary data.</text>
</comment>
<evidence type="ECO:0000256" key="1">
    <source>
        <dbReference type="SAM" id="MobiDB-lite"/>
    </source>
</evidence>
<dbReference type="AlphaFoldDB" id="A0A511FDC3"/>
<name>A0A511FDC3_9CELL</name>
<dbReference type="Proteomes" id="UP000321723">
    <property type="component" value="Unassembled WGS sequence"/>
</dbReference>
<evidence type="ECO:0000313" key="2">
    <source>
        <dbReference type="EMBL" id="GEL47250.1"/>
    </source>
</evidence>
<proteinExistence type="predicted"/>
<accession>A0A511FDC3</accession>
<protein>
    <submittedName>
        <fullName evidence="2">Uncharacterized protein</fullName>
    </submittedName>
</protein>
<keyword evidence="3" id="KW-1185">Reference proteome</keyword>
<feature type="compositionally biased region" description="Basic and acidic residues" evidence="1">
    <location>
        <begin position="1"/>
        <end position="14"/>
    </location>
</feature>
<feature type="region of interest" description="Disordered" evidence="1">
    <location>
        <begin position="1"/>
        <end position="40"/>
    </location>
</feature>
<evidence type="ECO:0000313" key="3">
    <source>
        <dbReference type="Proteomes" id="UP000321723"/>
    </source>
</evidence>
<reference evidence="2 3" key="1">
    <citation type="submission" date="2019-07" db="EMBL/GenBank/DDBJ databases">
        <title>Whole genome shotgun sequence of Cellulomonas hominis NBRC 16055.</title>
        <authorList>
            <person name="Hosoyama A."/>
            <person name="Uohara A."/>
            <person name="Ohji S."/>
            <person name="Ichikawa N."/>
        </authorList>
    </citation>
    <scope>NUCLEOTIDE SEQUENCE [LARGE SCALE GENOMIC DNA]</scope>
    <source>
        <strain evidence="2 3">NBRC 16055</strain>
    </source>
</reference>
<sequence length="72" mass="7348">MHVRVDQAGDHAEVRVPGGRLLDGEDAVAGPGEPGGADLPVAVPEREAVEDVLGAGHAGPFDEAESRVRGRA</sequence>
<dbReference type="EMBL" id="BJVQ01000033">
    <property type="protein sequence ID" value="GEL47250.1"/>
    <property type="molecule type" value="Genomic_DNA"/>
</dbReference>
<gene>
    <name evidence="2" type="ORF">CHO01_23660</name>
</gene>